<evidence type="ECO:0000313" key="1">
    <source>
        <dbReference type="EMBL" id="RDV03019.1"/>
    </source>
</evidence>
<dbReference type="PROSITE" id="PS00018">
    <property type="entry name" value="EF_HAND_1"/>
    <property type="match status" value="1"/>
</dbReference>
<proteinExistence type="predicted"/>
<organism evidence="1 2">
    <name type="scientific">Sphingorhabdus pulchriflava</name>
    <dbReference type="NCBI Taxonomy" id="2292257"/>
    <lineage>
        <taxon>Bacteria</taxon>
        <taxon>Pseudomonadati</taxon>
        <taxon>Pseudomonadota</taxon>
        <taxon>Alphaproteobacteria</taxon>
        <taxon>Sphingomonadales</taxon>
        <taxon>Sphingomonadaceae</taxon>
        <taxon>Sphingorhabdus</taxon>
    </lineage>
</organism>
<comment type="caution">
    <text evidence="1">The sequence shown here is derived from an EMBL/GenBank/DDBJ whole genome shotgun (WGS) entry which is preliminary data.</text>
</comment>
<reference evidence="2" key="1">
    <citation type="submission" date="2018-08" db="EMBL/GenBank/DDBJ databases">
        <authorList>
            <person name="Kim S.-J."/>
            <person name="Jung G.-Y."/>
        </authorList>
    </citation>
    <scope>NUCLEOTIDE SEQUENCE [LARGE SCALE GENOMIC DNA]</scope>
    <source>
        <strain evidence="2">GY_G</strain>
    </source>
</reference>
<dbReference type="OrthoDB" id="9799531at2"/>
<protein>
    <submittedName>
        <fullName evidence="1">DUF1465 family protein</fullName>
    </submittedName>
</protein>
<name>A0A371B604_9SPHN</name>
<evidence type="ECO:0000313" key="2">
    <source>
        <dbReference type="Proteomes" id="UP000263833"/>
    </source>
</evidence>
<dbReference type="Gene3D" id="1.10.8.930">
    <property type="entry name" value="Protein of unknown function DUF1465"/>
    <property type="match status" value="1"/>
</dbReference>
<dbReference type="InterPro" id="IPR018247">
    <property type="entry name" value="EF_Hand_1_Ca_BS"/>
</dbReference>
<accession>A0A371B604</accession>
<dbReference type="Pfam" id="PF07323">
    <property type="entry name" value="DUF1465"/>
    <property type="match status" value="1"/>
</dbReference>
<dbReference type="InterPro" id="IPR038301">
    <property type="entry name" value="AraC-like_sf"/>
</dbReference>
<sequence length="149" mass="16974">MQDLQYQLTPKLIDSLYTEAMVLADEARSYFDSDRTRQISSAEVAVAFSCESLKVTTRLMHVIAWLLNQKAIRAGEIHPSDSLRELDELGYAPATDDWMVGRMPDEAQSLITASEDLYYRVQRVSSNVYGSNEEVPAPHRMIEKLRQAF</sequence>
<dbReference type="Proteomes" id="UP000263833">
    <property type="component" value="Unassembled WGS sequence"/>
</dbReference>
<dbReference type="InterPro" id="IPR010848">
    <property type="entry name" value="DUF1465"/>
</dbReference>
<dbReference type="EMBL" id="QRGP01000002">
    <property type="protein sequence ID" value="RDV03019.1"/>
    <property type="molecule type" value="Genomic_DNA"/>
</dbReference>
<gene>
    <name evidence="1" type="ORF">DXH95_14010</name>
</gene>
<dbReference type="AlphaFoldDB" id="A0A371B604"/>
<dbReference type="RefSeq" id="WP_115550122.1">
    <property type="nucleotide sequence ID" value="NZ_QRGP01000002.1"/>
</dbReference>
<keyword evidence="2" id="KW-1185">Reference proteome</keyword>